<evidence type="ECO:0000313" key="2">
    <source>
        <dbReference type="EMBL" id="OBY64916.1"/>
    </source>
</evidence>
<dbReference type="Gene3D" id="1.10.357.10">
    <property type="entry name" value="Tetracycline Repressor, domain 2"/>
    <property type="match status" value="1"/>
</dbReference>
<dbReference type="Pfam" id="PF17931">
    <property type="entry name" value="TetR_C_23"/>
    <property type="match status" value="1"/>
</dbReference>
<dbReference type="KEGG" id="pob:LPB03_06635"/>
<organism evidence="2 3">
    <name type="scientific">Polaribacter vadi</name>
    <dbReference type="NCBI Taxonomy" id="1774273"/>
    <lineage>
        <taxon>Bacteria</taxon>
        <taxon>Pseudomonadati</taxon>
        <taxon>Bacteroidota</taxon>
        <taxon>Flavobacteriia</taxon>
        <taxon>Flavobacteriales</taxon>
        <taxon>Flavobacteriaceae</taxon>
    </lineage>
</organism>
<reference evidence="3" key="1">
    <citation type="submission" date="2016-02" db="EMBL/GenBank/DDBJ databases">
        <authorList>
            <person name="Shin S.-K."/>
            <person name="Yi H."/>
            <person name="Kim E."/>
        </authorList>
    </citation>
    <scope>NUCLEOTIDE SEQUENCE [LARGE SCALE GENOMIC DNA]</scope>
    <source>
        <strain evidence="3">LPB0003</strain>
    </source>
</reference>
<dbReference type="AlphaFoldDB" id="A0A1B8TZ54"/>
<feature type="domain" description="Tetracyclin repressor-like C-terminal" evidence="1">
    <location>
        <begin position="84"/>
        <end position="209"/>
    </location>
</feature>
<evidence type="ECO:0000313" key="3">
    <source>
        <dbReference type="Proteomes" id="UP000092584"/>
    </source>
</evidence>
<dbReference type="InterPro" id="IPR041673">
    <property type="entry name" value="TetR_C_23"/>
</dbReference>
<proteinExistence type="predicted"/>
<dbReference type="RefSeq" id="WP_065318669.1">
    <property type="nucleotide sequence ID" value="NZ_CP017477.1"/>
</dbReference>
<dbReference type="InterPro" id="IPR036271">
    <property type="entry name" value="Tet_transcr_reg_TetR-rel_C_sf"/>
</dbReference>
<dbReference type="SUPFAM" id="SSF48498">
    <property type="entry name" value="Tetracyclin repressor-like, C-terminal domain"/>
    <property type="match status" value="1"/>
</dbReference>
<dbReference type="OrthoDB" id="977687at2"/>
<dbReference type="STRING" id="1774273.LPB03_06635"/>
<dbReference type="Proteomes" id="UP000092584">
    <property type="component" value="Unassembled WGS sequence"/>
</dbReference>
<gene>
    <name evidence="2" type="ORF">LPB3_05855</name>
</gene>
<keyword evidence="3" id="KW-1185">Reference proteome</keyword>
<comment type="caution">
    <text evidence="2">The sequence shown here is derived from an EMBL/GenBank/DDBJ whole genome shotgun (WGS) entry which is preliminary data.</text>
</comment>
<evidence type="ECO:0000259" key="1">
    <source>
        <dbReference type="Pfam" id="PF17931"/>
    </source>
</evidence>
<name>A0A1B8TZ54_9FLAO</name>
<accession>A0A1B8TZ54</accession>
<sequence length="220" mass="25832">MKKKKNSSKLDILTLYMDLVSEQKSKPDDVSDFCEQVNLDEDNFYEHFKSLKKVEKTIFNELFKNSLEVLNESEEFLAFDGKNKLLSLYFTFFENLTLNREYVEVVLKGCKNQLKSYKSLSSLKKSFIDFVDSLALSDSILPIDGLEKIQTGFINHSAWVQMLITIKFWLEDESESFEKTDIFIEKSINTSFDIIENKFLKNVFDLGKFVYKEKFQKNTD</sequence>
<dbReference type="EMBL" id="LSFM01000021">
    <property type="protein sequence ID" value="OBY64916.1"/>
    <property type="molecule type" value="Genomic_DNA"/>
</dbReference>
<protein>
    <submittedName>
        <fullName evidence="2">Heat-shock protein</fullName>
    </submittedName>
</protein>